<name>A0A9W9FXG1_9EURO</name>
<sequence>MFLFNSLVPESFPYFDSGHVRQTPKQLTHDDSTVAWICPLEVELIAALEILDEEYPDLDQPPADHSVYPLGSKAGGNFAITGM</sequence>
<evidence type="ECO:0000313" key="1">
    <source>
        <dbReference type="EMBL" id="KAJ5108296.1"/>
    </source>
</evidence>
<dbReference type="GO" id="GO:0009116">
    <property type="term" value="P:nucleoside metabolic process"/>
    <property type="evidence" value="ECO:0007669"/>
    <property type="project" value="InterPro"/>
</dbReference>
<reference evidence="1" key="1">
    <citation type="submission" date="2022-11" db="EMBL/GenBank/DDBJ databases">
        <authorList>
            <person name="Petersen C."/>
        </authorList>
    </citation>
    <scope>NUCLEOTIDE SEQUENCE</scope>
    <source>
        <strain evidence="1">IBT 30069</strain>
    </source>
</reference>
<dbReference type="PANTHER" id="PTHR46082:SF11">
    <property type="entry name" value="AAA+ ATPASE DOMAIN-CONTAINING PROTEIN-RELATED"/>
    <property type="match status" value="1"/>
</dbReference>
<keyword evidence="2" id="KW-1185">Reference proteome</keyword>
<dbReference type="AlphaFoldDB" id="A0A9W9FXG1"/>
<gene>
    <name evidence="1" type="ORF">N7456_004971</name>
</gene>
<dbReference type="Gene3D" id="3.40.50.1580">
    <property type="entry name" value="Nucleoside phosphorylase domain"/>
    <property type="match status" value="1"/>
</dbReference>
<protein>
    <submittedName>
        <fullName evidence="1">Uncharacterized protein</fullName>
    </submittedName>
</protein>
<organism evidence="1 2">
    <name type="scientific">Penicillium angulare</name>
    <dbReference type="NCBI Taxonomy" id="116970"/>
    <lineage>
        <taxon>Eukaryota</taxon>
        <taxon>Fungi</taxon>
        <taxon>Dikarya</taxon>
        <taxon>Ascomycota</taxon>
        <taxon>Pezizomycotina</taxon>
        <taxon>Eurotiomycetes</taxon>
        <taxon>Eurotiomycetidae</taxon>
        <taxon>Eurotiales</taxon>
        <taxon>Aspergillaceae</taxon>
        <taxon>Penicillium</taxon>
    </lineage>
</organism>
<dbReference type="GO" id="GO:0003824">
    <property type="term" value="F:catalytic activity"/>
    <property type="evidence" value="ECO:0007669"/>
    <property type="project" value="InterPro"/>
</dbReference>
<proteinExistence type="predicted"/>
<dbReference type="Proteomes" id="UP001149165">
    <property type="component" value="Unassembled WGS sequence"/>
</dbReference>
<dbReference type="PANTHER" id="PTHR46082">
    <property type="entry name" value="ATP/GTP-BINDING PROTEIN-RELATED"/>
    <property type="match status" value="1"/>
</dbReference>
<dbReference type="InterPro" id="IPR035994">
    <property type="entry name" value="Nucleoside_phosphorylase_sf"/>
</dbReference>
<comment type="caution">
    <text evidence="1">The sequence shown here is derived from an EMBL/GenBank/DDBJ whole genome shotgun (WGS) entry which is preliminary data.</text>
</comment>
<dbReference type="EMBL" id="JAPQKH010000003">
    <property type="protein sequence ID" value="KAJ5108296.1"/>
    <property type="molecule type" value="Genomic_DNA"/>
</dbReference>
<reference evidence="1" key="2">
    <citation type="journal article" date="2023" name="IMA Fungus">
        <title>Comparative genomic study of the Penicillium genus elucidates a diverse pangenome and 15 lateral gene transfer events.</title>
        <authorList>
            <person name="Petersen C."/>
            <person name="Sorensen T."/>
            <person name="Nielsen M.R."/>
            <person name="Sondergaard T.E."/>
            <person name="Sorensen J.L."/>
            <person name="Fitzpatrick D.A."/>
            <person name="Frisvad J.C."/>
            <person name="Nielsen K.L."/>
        </authorList>
    </citation>
    <scope>NUCLEOTIDE SEQUENCE</scope>
    <source>
        <strain evidence="1">IBT 30069</strain>
    </source>
</reference>
<dbReference type="InterPro" id="IPR053137">
    <property type="entry name" value="NLR-like"/>
</dbReference>
<accession>A0A9W9FXG1</accession>
<evidence type="ECO:0000313" key="2">
    <source>
        <dbReference type="Proteomes" id="UP001149165"/>
    </source>
</evidence>